<evidence type="ECO:0000313" key="1">
    <source>
        <dbReference type="EMBL" id="PCI25245.1"/>
    </source>
</evidence>
<gene>
    <name evidence="1" type="ORF">COB67_10905</name>
</gene>
<organism evidence="1 2">
    <name type="scientific">SAR324 cluster bacterium</name>
    <dbReference type="NCBI Taxonomy" id="2024889"/>
    <lineage>
        <taxon>Bacteria</taxon>
        <taxon>Deltaproteobacteria</taxon>
        <taxon>SAR324 cluster</taxon>
    </lineage>
</organism>
<evidence type="ECO:0000313" key="2">
    <source>
        <dbReference type="Proteomes" id="UP000218113"/>
    </source>
</evidence>
<protein>
    <submittedName>
        <fullName evidence="1">Uncharacterized protein</fullName>
    </submittedName>
</protein>
<reference evidence="2" key="1">
    <citation type="submission" date="2017-08" db="EMBL/GenBank/DDBJ databases">
        <title>A dynamic microbial community with high functional redundancy inhabits the cold, oxic subseafloor aquifer.</title>
        <authorList>
            <person name="Tully B.J."/>
            <person name="Wheat C.G."/>
            <person name="Glazer B.T."/>
            <person name="Huber J.A."/>
        </authorList>
    </citation>
    <scope>NUCLEOTIDE SEQUENCE [LARGE SCALE GENOMIC DNA]</scope>
</reference>
<dbReference type="AlphaFoldDB" id="A0A2A4SWI4"/>
<sequence length="536" mass="62021">MKRSLSLSILLLIIFFWEASLFAQEFKTYIAETEVPIQERDIALARNSAFQELKRKLLFQAIQDMIDPVLFQEYQSLIFKGTAFRPQNYLTSVKVLDEAKTGNQFAMTLQGTVQVAPLREYLQKLKLIFKEDPWYDVSFIVEEDLQLSIAPFQQRFGLFHLNIKPQEALSSFVLEEMGDDPKLLAEELFFLYPENQILFLLEAQRETQSEMIDSLKIRIFRRADGQQLNSITWSFSTPIAPSELPTTLMNLPSKFKALFSFNTLKVDAYDVGRRENYLLHVEGLATAYQRFIFETKVLKADRRIPKHLLSGLSLKQATYAIQANIEITALAKSLERENAYFDFIVTEPDLGELSILAIWKGKTQPRQAELWQLNPKILEQLRLTLDADKEQLDPEFFPSYVESEPNNKSQQMNLIGQSKWLLGKISSRNDEDLYQLTGTSKKSVIVIDWIRFGRTALSPLLKLYDQDFQLLGAYRLLGPQTKLRIHYQFHDTPTDKVYVRVSDAIGSIQGETGGYKYFNYLIQYQWEKQSTPIAAE</sequence>
<accession>A0A2A4SWI4</accession>
<dbReference type="Proteomes" id="UP000218113">
    <property type="component" value="Unassembled WGS sequence"/>
</dbReference>
<name>A0A2A4SWI4_9DELT</name>
<dbReference type="Gene3D" id="2.60.120.380">
    <property type="match status" value="1"/>
</dbReference>
<proteinExistence type="predicted"/>
<dbReference type="EMBL" id="NVSR01000115">
    <property type="protein sequence ID" value="PCI25245.1"/>
    <property type="molecule type" value="Genomic_DNA"/>
</dbReference>
<comment type="caution">
    <text evidence="1">The sequence shown here is derived from an EMBL/GenBank/DDBJ whole genome shotgun (WGS) entry which is preliminary data.</text>
</comment>